<feature type="compositionally biased region" description="Gly residues" evidence="11">
    <location>
        <begin position="645"/>
        <end position="661"/>
    </location>
</feature>
<evidence type="ECO:0000256" key="2">
    <source>
        <dbReference type="ARBA" id="ARBA00022527"/>
    </source>
</evidence>
<evidence type="ECO:0000256" key="1">
    <source>
        <dbReference type="ARBA" id="ARBA00012513"/>
    </source>
</evidence>
<keyword evidence="5 10" id="KW-0547">Nucleotide-binding</keyword>
<dbReference type="AlphaFoldDB" id="A0AAE8VVJ6"/>
<feature type="domain" description="PASTA" evidence="14">
    <location>
        <begin position="505"/>
        <end position="572"/>
    </location>
</feature>
<evidence type="ECO:0000313" key="16">
    <source>
        <dbReference type="Proteomes" id="UP000318720"/>
    </source>
</evidence>
<evidence type="ECO:0000313" key="15">
    <source>
        <dbReference type="EMBL" id="TQE21901.1"/>
    </source>
</evidence>
<comment type="caution">
    <text evidence="15">The sequence shown here is derived from an EMBL/GenBank/DDBJ whole genome shotgun (WGS) entry which is preliminary data.</text>
</comment>
<keyword evidence="6 15" id="KW-0418">Kinase</keyword>
<dbReference type="SUPFAM" id="SSF54184">
    <property type="entry name" value="Penicillin-binding protein 2x (pbp-2x), c-terminal domain"/>
    <property type="match status" value="1"/>
</dbReference>
<dbReference type="RefSeq" id="WP_009301204.1">
    <property type="nucleotide sequence ID" value="NZ_JARAVA010000142.1"/>
</dbReference>
<feature type="compositionally biased region" description="Polar residues" evidence="11">
    <location>
        <begin position="630"/>
        <end position="642"/>
    </location>
</feature>
<dbReference type="CDD" id="cd06577">
    <property type="entry name" value="PASTA_pknB"/>
    <property type="match status" value="4"/>
</dbReference>
<evidence type="ECO:0000256" key="9">
    <source>
        <dbReference type="ARBA" id="ARBA00048679"/>
    </source>
</evidence>
<evidence type="ECO:0000259" key="13">
    <source>
        <dbReference type="PROSITE" id="PS50011"/>
    </source>
</evidence>
<evidence type="ECO:0000256" key="3">
    <source>
        <dbReference type="ARBA" id="ARBA00022679"/>
    </source>
</evidence>
<dbReference type="FunFam" id="3.30.200.20:FF:000035">
    <property type="entry name" value="Serine/threonine protein kinase Stk1"/>
    <property type="match status" value="1"/>
</dbReference>
<dbReference type="Gene3D" id="3.30.200.20">
    <property type="entry name" value="Phosphorylase Kinase, domain 1"/>
    <property type="match status" value="1"/>
</dbReference>
<dbReference type="EC" id="2.7.11.1" evidence="1"/>
<comment type="catalytic activity">
    <reaction evidence="9">
        <text>L-seryl-[protein] + ATP = O-phospho-L-seryl-[protein] + ADP + H(+)</text>
        <dbReference type="Rhea" id="RHEA:17989"/>
        <dbReference type="Rhea" id="RHEA-COMP:9863"/>
        <dbReference type="Rhea" id="RHEA-COMP:11604"/>
        <dbReference type="ChEBI" id="CHEBI:15378"/>
        <dbReference type="ChEBI" id="CHEBI:29999"/>
        <dbReference type="ChEBI" id="CHEBI:30616"/>
        <dbReference type="ChEBI" id="CHEBI:83421"/>
        <dbReference type="ChEBI" id="CHEBI:456216"/>
        <dbReference type="EC" id="2.7.11.1"/>
    </reaction>
</comment>
<evidence type="ECO:0000256" key="12">
    <source>
        <dbReference type="SAM" id="Phobius"/>
    </source>
</evidence>
<gene>
    <name evidence="15" type="primary">pknB</name>
    <name evidence="15" type="ORF">Sipo8835_36440</name>
</gene>
<feature type="domain" description="Protein kinase" evidence="13">
    <location>
        <begin position="11"/>
        <end position="277"/>
    </location>
</feature>
<dbReference type="Proteomes" id="UP000318720">
    <property type="component" value="Unassembled WGS sequence"/>
</dbReference>
<dbReference type="GO" id="GO:0004674">
    <property type="term" value="F:protein serine/threonine kinase activity"/>
    <property type="evidence" value="ECO:0007669"/>
    <property type="project" value="UniProtKB-KW"/>
</dbReference>
<feature type="region of interest" description="Disordered" evidence="11">
    <location>
        <begin position="313"/>
        <end position="340"/>
    </location>
</feature>
<organism evidence="15 16">
    <name type="scientific">Streptomyces ipomoeae</name>
    <dbReference type="NCBI Taxonomy" id="103232"/>
    <lineage>
        <taxon>Bacteria</taxon>
        <taxon>Bacillati</taxon>
        <taxon>Actinomycetota</taxon>
        <taxon>Actinomycetes</taxon>
        <taxon>Kitasatosporales</taxon>
        <taxon>Streptomycetaceae</taxon>
        <taxon>Streptomyces</taxon>
    </lineage>
</organism>
<reference evidence="15 16" key="1">
    <citation type="submission" date="2019-03" db="EMBL/GenBank/DDBJ databases">
        <title>Comparative genomic analyses of the sweetpotato soil rot pathogen, Streptomyces ipomoeae.</title>
        <authorList>
            <person name="Ruschel Soares N."/>
            <person name="Badger J.H."/>
            <person name="Huguet-Tapia J.C."/>
            <person name="Clark C.A."/>
            <person name="Pettis G.S."/>
        </authorList>
    </citation>
    <scope>NUCLEOTIDE SEQUENCE [LARGE SCALE GENOMIC DNA]</scope>
    <source>
        <strain evidence="15 16">88-35</strain>
    </source>
</reference>
<dbReference type="PANTHER" id="PTHR43289:SF6">
    <property type="entry name" value="SERINE_THREONINE-PROTEIN KINASE NEKL-3"/>
    <property type="match status" value="1"/>
</dbReference>
<dbReference type="InterPro" id="IPR000719">
    <property type="entry name" value="Prot_kinase_dom"/>
</dbReference>
<keyword evidence="12" id="KW-1133">Transmembrane helix</keyword>
<dbReference type="PROSITE" id="PS00107">
    <property type="entry name" value="PROTEIN_KINASE_ATP"/>
    <property type="match status" value="1"/>
</dbReference>
<keyword evidence="7 10" id="KW-0067">ATP-binding</keyword>
<dbReference type="Pfam" id="PF03793">
    <property type="entry name" value="PASTA"/>
    <property type="match status" value="4"/>
</dbReference>
<keyword evidence="3" id="KW-0808">Transferase</keyword>
<evidence type="ECO:0000256" key="6">
    <source>
        <dbReference type="ARBA" id="ARBA00022777"/>
    </source>
</evidence>
<sequence length="667" mass="71122">MEEPRRLGGRYELGQVLGRGGMAEVYLAMDTRLGRTVAVKTLRADLARDPTFQARFRREAQSAASLNHPAIVAVYDTGEDYIDGVSIPYIVMEYVEGSTLRELLHSGRKLLPERAMEMTIGILQGLEYAHRNGIVHRDIKPANVMLTRNGQVKVMDFGIARAMGDAGMTMTQTSAVIGTAQYLSPEQAKGEQVDARSDLYSTGCLLYELLTVRPPFVGDSPVAVAYQHVREEPQPPSVFDPEITPEMDAIVLRALVKDPDYRYQSADEMRADIEACLDGQPVAATAAMGSVGYGGYPDEQPTTALRSTDAQATTMLPPMPPDEGGYGYDDRQGRRRQQKKNNTSTILLVVAGVLVLIGAILIGQWMFSGDNASNDTLKAPNFVGQTEAEAKQSAENVDLKVTTTKDECEDEKTGNVCRQDPAAGDPVKKGDTISLVISTGAPKVAVPDVQGLQFDEAEAQLKEKGFEVEKKTEESDRTAGIVIGQDPSSGKLEKGSTVTLTVATEAATVTVPDVRNLSCDQAKAQMTANNLVGECTDVETEDKNLVGKVIATTPEGGSEADKGDTVTIQIGKAAEEQKAKVPNVVGRTVGQAKQILQAAGFTNIQFANGSDQSDTALVTDQDPDGGNDADPSQTTITLASVSFNGNGGNDNGGNGNGGFFGGLESDD</sequence>
<feature type="region of interest" description="Disordered" evidence="11">
    <location>
        <begin position="613"/>
        <end position="667"/>
    </location>
</feature>
<evidence type="ECO:0000256" key="5">
    <source>
        <dbReference type="ARBA" id="ARBA00022741"/>
    </source>
</evidence>
<dbReference type="InterPro" id="IPR011009">
    <property type="entry name" value="Kinase-like_dom_sf"/>
</dbReference>
<dbReference type="SUPFAM" id="SSF56112">
    <property type="entry name" value="Protein kinase-like (PK-like)"/>
    <property type="match status" value="1"/>
</dbReference>
<keyword evidence="2" id="KW-0723">Serine/threonine-protein kinase</keyword>
<dbReference type="InterPro" id="IPR005543">
    <property type="entry name" value="PASTA_dom"/>
</dbReference>
<dbReference type="PROSITE" id="PS50011">
    <property type="entry name" value="PROTEIN_KINASE_DOM"/>
    <property type="match status" value="1"/>
</dbReference>
<feature type="domain" description="PASTA" evidence="14">
    <location>
        <begin position="575"/>
        <end position="640"/>
    </location>
</feature>
<evidence type="ECO:0000256" key="10">
    <source>
        <dbReference type="PROSITE-ProRule" id="PRU10141"/>
    </source>
</evidence>
<dbReference type="CDD" id="cd14014">
    <property type="entry name" value="STKc_PknB_like"/>
    <property type="match status" value="1"/>
</dbReference>
<protein>
    <recommendedName>
        <fullName evidence="1">non-specific serine/threonine protein kinase</fullName>
        <ecNumber evidence="1">2.7.11.1</ecNumber>
    </recommendedName>
</protein>
<proteinExistence type="predicted"/>
<dbReference type="GO" id="GO:0005524">
    <property type="term" value="F:ATP binding"/>
    <property type="evidence" value="ECO:0007669"/>
    <property type="project" value="UniProtKB-UniRule"/>
</dbReference>
<evidence type="ECO:0000259" key="14">
    <source>
        <dbReference type="PROSITE" id="PS51178"/>
    </source>
</evidence>
<dbReference type="PANTHER" id="PTHR43289">
    <property type="entry name" value="MITOGEN-ACTIVATED PROTEIN KINASE KINASE KINASE 20-RELATED"/>
    <property type="match status" value="1"/>
</dbReference>
<accession>A0AAE8VVJ6</accession>
<feature type="domain" description="PASTA" evidence="14">
    <location>
        <begin position="440"/>
        <end position="504"/>
    </location>
</feature>
<feature type="transmembrane region" description="Helical" evidence="12">
    <location>
        <begin position="345"/>
        <end position="367"/>
    </location>
</feature>
<dbReference type="InterPro" id="IPR017441">
    <property type="entry name" value="Protein_kinase_ATP_BS"/>
</dbReference>
<evidence type="ECO:0000256" key="4">
    <source>
        <dbReference type="ARBA" id="ARBA00022737"/>
    </source>
</evidence>
<dbReference type="PROSITE" id="PS00108">
    <property type="entry name" value="PROTEIN_KINASE_ST"/>
    <property type="match status" value="1"/>
</dbReference>
<evidence type="ECO:0000256" key="7">
    <source>
        <dbReference type="ARBA" id="ARBA00022840"/>
    </source>
</evidence>
<comment type="catalytic activity">
    <reaction evidence="8">
        <text>L-threonyl-[protein] + ATP = O-phospho-L-threonyl-[protein] + ADP + H(+)</text>
        <dbReference type="Rhea" id="RHEA:46608"/>
        <dbReference type="Rhea" id="RHEA-COMP:11060"/>
        <dbReference type="Rhea" id="RHEA-COMP:11605"/>
        <dbReference type="ChEBI" id="CHEBI:15378"/>
        <dbReference type="ChEBI" id="CHEBI:30013"/>
        <dbReference type="ChEBI" id="CHEBI:30616"/>
        <dbReference type="ChEBI" id="CHEBI:61977"/>
        <dbReference type="ChEBI" id="CHEBI:456216"/>
        <dbReference type="EC" id="2.7.11.1"/>
    </reaction>
</comment>
<dbReference type="Pfam" id="PF00069">
    <property type="entry name" value="Pkinase"/>
    <property type="match status" value="1"/>
</dbReference>
<keyword evidence="4" id="KW-0677">Repeat</keyword>
<name>A0AAE8VVJ6_9ACTN</name>
<dbReference type="GO" id="GO:0045717">
    <property type="term" value="P:negative regulation of fatty acid biosynthetic process"/>
    <property type="evidence" value="ECO:0007669"/>
    <property type="project" value="UniProtKB-ARBA"/>
</dbReference>
<dbReference type="NCBIfam" id="NF033483">
    <property type="entry name" value="PknB_PASTA_kin"/>
    <property type="match status" value="1"/>
</dbReference>
<dbReference type="SMART" id="SM00740">
    <property type="entry name" value="PASTA"/>
    <property type="match status" value="4"/>
</dbReference>
<keyword evidence="12" id="KW-0472">Membrane</keyword>
<dbReference type="SMART" id="SM00220">
    <property type="entry name" value="S_TKc"/>
    <property type="match status" value="1"/>
</dbReference>
<dbReference type="PROSITE" id="PS51178">
    <property type="entry name" value="PASTA"/>
    <property type="match status" value="4"/>
</dbReference>
<dbReference type="FunFam" id="1.10.510.10:FF:000021">
    <property type="entry name" value="Serine/threonine protein kinase"/>
    <property type="match status" value="1"/>
</dbReference>
<dbReference type="Gene3D" id="1.10.510.10">
    <property type="entry name" value="Transferase(Phosphotransferase) domain 1"/>
    <property type="match status" value="1"/>
</dbReference>
<dbReference type="EMBL" id="SPAZ01000287">
    <property type="protein sequence ID" value="TQE21901.1"/>
    <property type="molecule type" value="Genomic_DNA"/>
</dbReference>
<dbReference type="InterPro" id="IPR008271">
    <property type="entry name" value="Ser/Thr_kinase_AS"/>
</dbReference>
<dbReference type="Gene3D" id="3.30.10.20">
    <property type="match status" value="4"/>
</dbReference>
<keyword evidence="12" id="KW-0812">Transmembrane</keyword>
<feature type="domain" description="PASTA" evidence="14">
    <location>
        <begin position="373"/>
        <end position="439"/>
    </location>
</feature>
<evidence type="ECO:0000256" key="11">
    <source>
        <dbReference type="SAM" id="MobiDB-lite"/>
    </source>
</evidence>
<evidence type="ECO:0000256" key="8">
    <source>
        <dbReference type="ARBA" id="ARBA00047899"/>
    </source>
</evidence>
<feature type="binding site" evidence="10">
    <location>
        <position position="40"/>
    </location>
    <ligand>
        <name>ATP</name>
        <dbReference type="ChEBI" id="CHEBI:30616"/>
    </ligand>
</feature>